<keyword evidence="3" id="KW-1185">Reference proteome</keyword>
<feature type="region of interest" description="Disordered" evidence="1">
    <location>
        <begin position="1"/>
        <end position="31"/>
    </location>
</feature>
<gene>
    <name evidence="2" type="ORF">EVAR_43128_1</name>
</gene>
<accession>A0A4C1XMK9</accession>
<dbReference type="AlphaFoldDB" id="A0A4C1XMK9"/>
<evidence type="ECO:0000313" key="2">
    <source>
        <dbReference type="EMBL" id="GBP65021.1"/>
    </source>
</evidence>
<sequence>MSKPSALAHCELGATDDHRHRQQHPRSRSELDTFRYKDDAFDLSAASQILGAIKCIVHLFFCASHFFRKVTALTGSHTSNDKQQSSMINHRPVR</sequence>
<name>A0A4C1XMK9_EUMVA</name>
<dbReference type="EMBL" id="BGZK01000917">
    <property type="protein sequence ID" value="GBP65021.1"/>
    <property type="molecule type" value="Genomic_DNA"/>
</dbReference>
<evidence type="ECO:0000313" key="3">
    <source>
        <dbReference type="Proteomes" id="UP000299102"/>
    </source>
</evidence>
<organism evidence="2 3">
    <name type="scientific">Eumeta variegata</name>
    <name type="common">Bagworm moth</name>
    <name type="synonym">Eumeta japonica</name>
    <dbReference type="NCBI Taxonomy" id="151549"/>
    <lineage>
        <taxon>Eukaryota</taxon>
        <taxon>Metazoa</taxon>
        <taxon>Ecdysozoa</taxon>
        <taxon>Arthropoda</taxon>
        <taxon>Hexapoda</taxon>
        <taxon>Insecta</taxon>
        <taxon>Pterygota</taxon>
        <taxon>Neoptera</taxon>
        <taxon>Endopterygota</taxon>
        <taxon>Lepidoptera</taxon>
        <taxon>Glossata</taxon>
        <taxon>Ditrysia</taxon>
        <taxon>Tineoidea</taxon>
        <taxon>Psychidae</taxon>
        <taxon>Oiketicinae</taxon>
        <taxon>Eumeta</taxon>
    </lineage>
</organism>
<dbReference type="Proteomes" id="UP000299102">
    <property type="component" value="Unassembled WGS sequence"/>
</dbReference>
<proteinExistence type="predicted"/>
<protein>
    <submittedName>
        <fullName evidence="2">Uncharacterized protein</fullName>
    </submittedName>
</protein>
<evidence type="ECO:0000256" key="1">
    <source>
        <dbReference type="SAM" id="MobiDB-lite"/>
    </source>
</evidence>
<feature type="compositionally biased region" description="Polar residues" evidence="1">
    <location>
        <begin position="75"/>
        <end position="88"/>
    </location>
</feature>
<comment type="caution">
    <text evidence="2">The sequence shown here is derived from an EMBL/GenBank/DDBJ whole genome shotgun (WGS) entry which is preliminary data.</text>
</comment>
<reference evidence="2 3" key="1">
    <citation type="journal article" date="2019" name="Commun. Biol.">
        <title>The bagworm genome reveals a unique fibroin gene that provides high tensile strength.</title>
        <authorList>
            <person name="Kono N."/>
            <person name="Nakamura H."/>
            <person name="Ohtoshi R."/>
            <person name="Tomita M."/>
            <person name="Numata K."/>
            <person name="Arakawa K."/>
        </authorList>
    </citation>
    <scope>NUCLEOTIDE SEQUENCE [LARGE SCALE GENOMIC DNA]</scope>
</reference>
<feature type="region of interest" description="Disordered" evidence="1">
    <location>
        <begin position="75"/>
        <end position="94"/>
    </location>
</feature>